<evidence type="ECO:0000256" key="1">
    <source>
        <dbReference type="RuleBase" id="RU363098"/>
    </source>
</evidence>
<organism evidence="4 5">
    <name type="scientific">Trematosphaeria pertusa</name>
    <dbReference type="NCBI Taxonomy" id="390896"/>
    <lineage>
        <taxon>Eukaryota</taxon>
        <taxon>Fungi</taxon>
        <taxon>Dikarya</taxon>
        <taxon>Ascomycota</taxon>
        <taxon>Pezizomycotina</taxon>
        <taxon>Dothideomycetes</taxon>
        <taxon>Pleosporomycetidae</taxon>
        <taxon>Pleosporales</taxon>
        <taxon>Massarineae</taxon>
        <taxon>Trematosphaeriaceae</taxon>
        <taxon>Trematosphaeria</taxon>
    </lineage>
</organism>
<gene>
    <name evidence="4" type="ORF">BU26DRAFT_180789</name>
</gene>
<dbReference type="GO" id="GO:0003723">
    <property type="term" value="F:RNA binding"/>
    <property type="evidence" value="ECO:0007669"/>
    <property type="project" value="UniProtKB-KW"/>
</dbReference>
<dbReference type="Proteomes" id="UP000800094">
    <property type="component" value="Unassembled WGS sequence"/>
</dbReference>
<evidence type="ECO:0000259" key="3">
    <source>
        <dbReference type="Pfam" id="PF05183"/>
    </source>
</evidence>
<dbReference type="InterPro" id="IPR057596">
    <property type="entry name" value="RDRP_core"/>
</dbReference>
<feature type="domain" description="RDRP core" evidence="3">
    <location>
        <begin position="424"/>
        <end position="1101"/>
    </location>
</feature>
<protein>
    <recommendedName>
        <fullName evidence="1">RNA-dependent RNA polymerase</fullName>
        <ecNumber evidence="1">2.7.7.48</ecNumber>
    </recommendedName>
</protein>
<dbReference type="GO" id="GO:0003968">
    <property type="term" value="F:RNA-directed RNA polymerase activity"/>
    <property type="evidence" value="ECO:0007669"/>
    <property type="project" value="UniProtKB-KW"/>
</dbReference>
<evidence type="ECO:0000313" key="4">
    <source>
        <dbReference type="EMBL" id="KAF2241131.1"/>
    </source>
</evidence>
<feature type="compositionally biased region" description="Basic and acidic residues" evidence="2">
    <location>
        <begin position="174"/>
        <end position="192"/>
    </location>
</feature>
<keyword evidence="5" id="KW-1185">Reference proteome</keyword>
<feature type="compositionally biased region" description="Acidic residues" evidence="2">
    <location>
        <begin position="1276"/>
        <end position="1285"/>
    </location>
</feature>
<dbReference type="PANTHER" id="PTHR23079:SF55">
    <property type="entry name" value="RNA-DIRECTED RNA POLYMERASE"/>
    <property type="match status" value="1"/>
</dbReference>
<proteinExistence type="inferred from homology"/>
<sequence>MVSNLCVAHASRPGTWSSRHCFSSVSVHQEGEPESHYSTAPEPGSPTDEDDDDFVTPPPSPTLSSRSAQRRLQPADEPSNAGPSKHPSPPLFKKPSLDMARSFQAASLQSSFTRSFNTMWSSQETRPDTANTSLNTSFTSDACEAEVQYPRLTRTSSTTMGSLSDTDLLNVSSKLERDTTKPEKELSQELARESSSTFGSVDEDGLIETSFRVEAEDPIPRLPPLRPPVSPGGPTVRADSARGTPSPGKNVTRIQDPMAGPSKARPSAAHSLGANLSPIQTLPQPIIPPAGASSARFVPHSPQTPPANVSPSKLLHYIRDIPKQNLFVDELPDELKVFPYFILFICCRIAVDKGIPMRELMRGMDAAQVRSEPAAFWDAIQSHPNAANGLIHDPPKLWAAARREFEGYTFKGRLCFNRSGSTFRLELLPVQPERSCRFQRKFGAHRFLYLDLPPFETGEKVKPSRFTGAEMRQIQQQWKVWFEREHSFLGRKWRAFHIEPIKKKAGRSKDDSSNKRMIMFATEGIGIDKRMSIGEVIDWFFPFAENTNQPFCKAYARLDLGLSRTIPTLPFKPSQIRYVDDITADGVPEDSQYNDTTLSWDEKCVDQPVMNDGCSLISVGAASEIWKKYRKATDTNDPIPSAFQARIGGAKGVWMVCGEPSSDDPAQLEIWIQITAGQLKFQPHNEDLYDETPYDEHRLTFEYVNHSLSPRSSELHISFIPIMVDRGVPRACIRSIMLDRLDAEREQLLQILPDPVKMYHWVHNQASAASAASDAENPRWQAAMPHSLPDKIKLLLESGFYPDQEPYLSNTLYRFIKQRQVWMEQKLRVPLGKAANLLGVADPLGVLAPGEVHVDFSSPFVDEFTGSTYRALNNVDVLVARQPACRRSDIQRARAVKHPELAHLVDLVVFPTRGEYPMAGKLQGGDYDGDIFWLCWESALVEPFKNAPAPLQSLDPTKYGIRTDKRKLHEVMKPHDLSTVDDLLREVLEFRMTPSLLGMVTNFLEKQAYKENRIYSDRLTALCDMHDLLVDAPKQGYLFNERDYRNFTQFTLCCGKPKDPAYKQAMTECERAKELGEADKIREKDYRHKKENVLDFLYFEVVRTHDVATLKSVSEAFPKDAGDDPAVQFPYVRLRDSRNIVIQGEMAALTASLTALSNKWARDLRAKQTLTSDHYNHVVDSCYHAFRALVPTDINLNHPDVKPWLEPYLYPRFSLWETIRASALYTVCPTKHAFVWHMAGRELCRLKCIQLPGAKFVTGNIFGNLKPKPIKVPKPEDDEESEDESQVLMEQA</sequence>
<comment type="catalytic activity">
    <reaction evidence="1">
        <text>RNA(n) + a ribonucleoside 5'-triphosphate = RNA(n+1) + diphosphate</text>
        <dbReference type="Rhea" id="RHEA:21248"/>
        <dbReference type="Rhea" id="RHEA-COMP:14527"/>
        <dbReference type="Rhea" id="RHEA-COMP:17342"/>
        <dbReference type="ChEBI" id="CHEBI:33019"/>
        <dbReference type="ChEBI" id="CHEBI:61557"/>
        <dbReference type="ChEBI" id="CHEBI:140395"/>
        <dbReference type="EC" id="2.7.7.48"/>
    </reaction>
</comment>
<feature type="region of interest" description="Disordered" evidence="2">
    <location>
        <begin position="147"/>
        <end position="201"/>
    </location>
</feature>
<dbReference type="Pfam" id="PF05183">
    <property type="entry name" value="RdRP"/>
    <property type="match status" value="1"/>
</dbReference>
<evidence type="ECO:0000256" key="2">
    <source>
        <dbReference type="SAM" id="MobiDB-lite"/>
    </source>
</evidence>
<dbReference type="GO" id="GO:0030422">
    <property type="term" value="P:siRNA processing"/>
    <property type="evidence" value="ECO:0007669"/>
    <property type="project" value="TreeGrafter"/>
</dbReference>
<accession>A0A6A6HSZ5</accession>
<feature type="region of interest" description="Disordered" evidence="2">
    <location>
        <begin position="218"/>
        <end position="309"/>
    </location>
</feature>
<keyword evidence="1" id="KW-0808">Transferase</keyword>
<dbReference type="GeneID" id="54573714"/>
<dbReference type="PANTHER" id="PTHR23079">
    <property type="entry name" value="RNA-DEPENDENT RNA POLYMERASE"/>
    <property type="match status" value="1"/>
</dbReference>
<evidence type="ECO:0000313" key="5">
    <source>
        <dbReference type="Proteomes" id="UP000800094"/>
    </source>
</evidence>
<dbReference type="EMBL" id="ML987213">
    <property type="protein sequence ID" value="KAF2241131.1"/>
    <property type="molecule type" value="Genomic_DNA"/>
</dbReference>
<dbReference type="RefSeq" id="XP_033676135.1">
    <property type="nucleotide sequence ID" value="XM_033820384.1"/>
</dbReference>
<comment type="similarity">
    <text evidence="1">Belongs to the RdRP family.</text>
</comment>
<feature type="region of interest" description="Disordered" evidence="2">
    <location>
        <begin position="1268"/>
        <end position="1292"/>
    </location>
</feature>
<keyword evidence="1" id="KW-0548">Nucleotidyltransferase</keyword>
<dbReference type="OrthoDB" id="10055769at2759"/>
<feature type="compositionally biased region" description="Pro residues" evidence="2">
    <location>
        <begin position="220"/>
        <end position="231"/>
    </location>
</feature>
<feature type="compositionally biased region" description="Polar residues" evidence="2">
    <location>
        <begin position="153"/>
        <end position="173"/>
    </location>
</feature>
<dbReference type="InterPro" id="IPR007855">
    <property type="entry name" value="RDRP"/>
</dbReference>
<keyword evidence="1" id="KW-0694">RNA-binding</keyword>
<name>A0A6A6HSZ5_9PLEO</name>
<dbReference type="EC" id="2.7.7.48" evidence="1"/>
<feature type="region of interest" description="Disordered" evidence="2">
    <location>
        <begin position="27"/>
        <end position="95"/>
    </location>
</feature>
<reference evidence="4" key="1">
    <citation type="journal article" date="2020" name="Stud. Mycol.">
        <title>101 Dothideomycetes genomes: a test case for predicting lifestyles and emergence of pathogens.</title>
        <authorList>
            <person name="Haridas S."/>
            <person name="Albert R."/>
            <person name="Binder M."/>
            <person name="Bloem J."/>
            <person name="Labutti K."/>
            <person name="Salamov A."/>
            <person name="Andreopoulos B."/>
            <person name="Baker S."/>
            <person name="Barry K."/>
            <person name="Bills G."/>
            <person name="Bluhm B."/>
            <person name="Cannon C."/>
            <person name="Castanera R."/>
            <person name="Culley D."/>
            <person name="Daum C."/>
            <person name="Ezra D."/>
            <person name="Gonzalez J."/>
            <person name="Henrissat B."/>
            <person name="Kuo A."/>
            <person name="Liang C."/>
            <person name="Lipzen A."/>
            <person name="Lutzoni F."/>
            <person name="Magnuson J."/>
            <person name="Mondo S."/>
            <person name="Nolan M."/>
            <person name="Ohm R."/>
            <person name="Pangilinan J."/>
            <person name="Park H.-J."/>
            <person name="Ramirez L."/>
            <person name="Alfaro M."/>
            <person name="Sun H."/>
            <person name="Tritt A."/>
            <person name="Yoshinaga Y."/>
            <person name="Zwiers L.-H."/>
            <person name="Turgeon B."/>
            <person name="Goodwin S."/>
            <person name="Spatafora J."/>
            <person name="Crous P."/>
            <person name="Grigoriev I."/>
        </authorList>
    </citation>
    <scope>NUCLEOTIDE SEQUENCE</scope>
    <source>
        <strain evidence="4">CBS 122368</strain>
    </source>
</reference>
<dbReference type="GO" id="GO:0031380">
    <property type="term" value="C:nuclear RNA-directed RNA polymerase complex"/>
    <property type="evidence" value="ECO:0007669"/>
    <property type="project" value="TreeGrafter"/>
</dbReference>
<keyword evidence="1" id="KW-0696">RNA-directed RNA polymerase</keyword>